<feature type="region of interest" description="Disordered" evidence="1">
    <location>
        <begin position="155"/>
        <end position="180"/>
    </location>
</feature>
<dbReference type="VEuPathDB" id="AmoebaDB:EIN_096840"/>
<dbReference type="Proteomes" id="UP000014680">
    <property type="component" value="Unassembled WGS sequence"/>
</dbReference>
<dbReference type="KEGG" id="eiv:EIN_096840"/>
<evidence type="ECO:0000256" key="1">
    <source>
        <dbReference type="SAM" id="MobiDB-lite"/>
    </source>
</evidence>
<dbReference type="GeneID" id="14886232"/>
<gene>
    <name evidence="2" type="ORF">EIN_096840</name>
</gene>
<dbReference type="RefSeq" id="XP_004254188.1">
    <property type="nucleotide sequence ID" value="XM_004254140.1"/>
</dbReference>
<proteinExistence type="predicted"/>
<dbReference type="OrthoDB" id="28295at2759"/>
<dbReference type="EMBL" id="KB206860">
    <property type="protein sequence ID" value="ELP87417.1"/>
    <property type="molecule type" value="Genomic_DNA"/>
</dbReference>
<name>A0A0A1U0M4_ENTIV</name>
<dbReference type="OMA" id="NKRFALN"/>
<protein>
    <submittedName>
        <fullName evidence="2">Uncharacterized protein</fullName>
    </submittedName>
</protein>
<evidence type="ECO:0000313" key="3">
    <source>
        <dbReference type="Proteomes" id="UP000014680"/>
    </source>
</evidence>
<organism evidence="2 3">
    <name type="scientific">Entamoeba invadens IP1</name>
    <dbReference type="NCBI Taxonomy" id="370355"/>
    <lineage>
        <taxon>Eukaryota</taxon>
        <taxon>Amoebozoa</taxon>
        <taxon>Evosea</taxon>
        <taxon>Archamoebae</taxon>
        <taxon>Mastigamoebida</taxon>
        <taxon>Entamoebidae</taxon>
        <taxon>Entamoeba</taxon>
    </lineage>
</organism>
<reference evidence="2 3" key="1">
    <citation type="submission" date="2012-10" db="EMBL/GenBank/DDBJ databases">
        <authorList>
            <person name="Zafar N."/>
            <person name="Inman J."/>
            <person name="Hall N."/>
            <person name="Lorenzi H."/>
            <person name="Caler E."/>
        </authorList>
    </citation>
    <scope>NUCLEOTIDE SEQUENCE [LARGE SCALE GENOMIC DNA]</scope>
    <source>
        <strain evidence="2 3">IP1</strain>
    </source>
</reference>
<feature type="compositionally biased region" description="Acidic residues" evidence="1">
    <location>
        <begin position="155"/>
        <end position="164"/>
    </location>
</feature>
<sequence>MTQEVKETCEMKFRAYDSVTNSVRVVTVLFPTPEVFTEKLNEELFLRNTQPISKTEFDNQLKIYYDGVRSNARLQYTQNGDISLKISDKKYDLIQKGNTYTVVIPKKLYVRDSIEHENLMSAYQNVLKERERLDIFRGDQIKIFPVTLSKSFLESDEEELENDDQTEKRLLDIKNGKDDD</sequence>
<keyword evidence="3" id="KW-1185">Reference proteome</keyword>
<evidence type="ECO:0000313" key="2">
    <source>
        <dbReference type="EMBL" id="ELP87417.1"/>
    </source>
</evidence>
<dbReference type="AlphaFoldDB" id="A0A0A1U0M4"/>
<feature type="compositionally biased region" description="Basic and acidic residues" evidence="1">
    <location>
        <begin position="165"/>
        <end position="180"/>
    </location>
</feature>
<accession>A0A0A1U0M4</accession>